<keyword evidence="5" id="KW-1133">Transmembrane helix</keyword>
<evidence type="ECO:0000256" key="4">
    <source>
        <dbReference type="ARBA" id="ARBA00022692"/>
    </source>
</evidence>
<keyword evidence="6" id="KW-0472">Membrane</keyword>
<reference evidence="9" key="1">
    <citation type="journal article" date="2020" name="Cell">
        <title>Large-Scale Comparative Analyses of Tick Genomes Elucidate Their Genetic Diversity and Vector Capacities.</title>
        <authorList>
            <consortium name="Tick Genome and Microbiome Consortium (TIGMIC)"/>
            <person name="Jia N."/>
            <person name="Wang J."/>
            <person name="Shi W."/>
            <person name="Du L."/>
            <person name="Sun Y."/>
            <person name="Zhan W."/>
            <person name="Jiang J.F."/>
            <person name="Wang Q."/>
            <person name="Zhang B."/>
            <person name="Ji P."/>
            <person name="Bell-Sakyi L."/>
            <person name="Cui X.M."/>
            <person name="Yuan T.T."/>
            <person name="Jiang B.G."/>
            <person name="Yang W.F."/>
            <person name="Lam T.T."/>
            <person name="Chang Q.C."/>
            <person name="Ding S.J."/>
            <person name="Wang X.J."/>
            <person name="Zhu J.G."/>
            <person name="Ruan X.D."/>
            <person name="Zhao L."/>
            <person name="Wei J.T."/>
            <person name="Ye R.Z."/>
            <person name="Que T.C."/>
            <person name="Du C.H."/>
            <person name="Zhou Y.H."/>
            <person name="Cheng J.X."/>
            <person name="Dai P.F."/>
            <person name="Guo W.B."/>
            <person name="Han X.H."/>
            <person name="Huang E.J."/>
            <person name="Li L.F."/>
            <person name="Wei W."/>
            <person name="Gao Y.C."/>
            <person name="Liu J.Z."/>
            <person name="Shao H.Z."/>
            <person name="Wang X."/>
            <person name="Wang C.C."/>
            <person name="Yang T.C."/>
            <person name="Huo Q.B."/>
            <person name="Li W."/>
            <person name="Chen H.Y."/>
            <person name="Chen S.E."/>
            <person name="Zhou L.G."/>
            <person name="Ni X.B."/>
            <person name="Tian J.H."/>
            <person name="Sheng Y."/>
            <person name="Liu T."/>
            <person name="Pan Y.S."/>
            <person name="Xia L.Y."/>
            <person name="Li J."/>
            <person name="Zhao F."/>
            <person name="Cao W.C."/>
        </authorList>
    </citation>
    <scope>NUCLEOTIDE SEQUENCE</scope>
    <source>
        <strain evidence="9">Rmic-2018</strain>
    </source>
</reference>
<evidence type="ECO:0000313" key="10">
    <source>
        <dbReference type="Proteomes" id="UP000821866"/>
    </source>
</evidence>
<comment type="similarity">
    <text evidence="2 7">Belongs to the dicarboxylate/amino acid:cation symporter (DAACS) (TC 2.A.23) family.</text>
</comment>
<evidence type="ECO:0000256" key="6">
    <source>
        <dbReference type="ARBA" id="ARBA00023136"/>
    </source>
</evidence>
<feature type="compositionally biased region" description="Basic residues" evidence="8">
    <location>
        <begin position="315"/>
        <end position="325"/>
    </location>
</feature>
<accession>A0A9J6EM09</accession>
<dbReference type="EMBL" id="JABSTU010000003">
    <property type="protein sequence ID" value="KAH8035172.1"/>
    <property type="molecule type" value="Genomic_DNA"/>
</dbReference>
<dbReference type="Pfam" id="PF00375">
    <property type="entry name" value="SDF"/>
    <property type="match status" value="1"/>
</dbReference>
<protein>
    <recommendedName>
        <fullName evidence="7">Amino acid transporter</fullName>
    </recommendedName>
</protein>
<evidence type="ECO:0000256" key="1">
    <source>
        <dbReference type="ARBA" id="ARBA00004141"/>
    </source>
</evidence>
<dbReference type="GO" id="GO:0015175">
    <property type="term" value="F:neutral L-amino acid transmembrane transporter activity"/>
    <property type="evidence" value="ECO:0007669"/>
    <property type="project" value="TreeGrafter"/>
</dbReference>
<organism evidence="9 10">
    <name type="scientific">Rhipicephalus microplus</name>
    <name type="common">Cattle tick</name>
    <name type="synonym">Boophilus microplus</name>
    <dbReference type="NCBI Taxonomy" id="6941"/>
    <lineage>
        <taxon>Eukaryota</taxon>
        <taxon>Metazoa</taxon>
        <taxon>Ecdysozoa</taxon>
        <taxon>Arthropoda</taxon>
        <taxon>Chelicerata</taxon>
        <taxon>Arachnida</taxon>
        <taxon>Acari</taxon>
        <taxon>Parasitiformes</taxon>
        <taxon>Ixodida</taxon>
        <taxon>Ixodoidea</taxon>
        <taxon>Ixodidae</taxon>
        <taxon>Rhipicephalinae</taxon>
        <taxon>Rhipicephalus</taxon>
        <taxon>Boophilus</taxon>
    </lineage>
</organism>
<dbReference type="Gene3D" id="1.10.3860.10">
    <property type="entry name" value="Sodium:dicarboxylate symporter"/>
    <property type="match status" value="1"/>
</dbReference>
<comment type="subcellular location">
    <subcellularLocation>
        <location evidence="1 7">Membrane</location>
        <topology evidence="1 7">Multi-pass membrane protein</topology>
    </subcellularLocation>
</comment>
<evidence type="ECO:0000313" key="9">
    <source>
        <dbReference type="EMBL" id="KAH8035172.1"/>
    </source>
</evidence>
<feature type="compositionally biased region" description="Basic and acidic residues" evidence="8">
    <location>
        <begin position="326"/>
        <end position="335"/>
    </location>
</feature>
<dbReference type="PANTHER" id="PTHR11958:SF63">
    <property type="entry name" value="AMINO ACID TRANSPORTER"/>
    <property type="match status" value="1"/>
</dbReference>
<name>A0A9J6EM09_RHIMP</name>
<comment type="caution">
    <text evidence="9">The sequence shown here is derived from an EMBL/GenBank/DDBJ whole genome shotgun (WGS) entry which is preliminary data.</text>
</comment>
<dbReference type="PRINTS" id="PR00173">
    <property type="entry name" value="EDTRNSPORT"/>
</dbReference>
<dbReference type="SUPFAM" id="SSF118215">
    <property type="entry name" value="Proton glutamate symport protein"/>
    <property type="match status" value="1"/>
</dbReference>
<dbReference type="GO" id="GO:0005886">
    <property type="term" value="C:plasma membrane"/>
    <property type="evidence" value="ECO:0007669"/>
    <property type="project" value="TreeGrafter"/>
</dbReference>
<gene>
    <name evidence="9" type="ORF">HPB51_004413</name>
</gene>
<proteinExistence type="inferred from homology"/>
<keyword evidence="7" id="KW-0769">Symport</keyword>
<evidence type="ECO:0000256" key="3">
    <source>
        <dbReference type="ARBA" id="ARBA00022448"/>
    </source>
</evidence>
<keyword evidence="10" id="KW-1185">Reference proteome</keyword>
<sequence length="366" mass="38780">MQDARRFLRITCAPAMKAFRSASRTESVPGTIEALEDLAGLDPRVVRFVVPVGANVSMSGTAVVAAATAVVIARLDGVQLGAVEACIIGTTVVLASLGAASIPNSSVLTVLMILMALRVSSRNISLVFVIDWAVDRFRTTVNIYSDSVGSAIVQQFSPLETFEDSGEETSVVQTQTAPKPAALPPQSKPEPDLIVQDARPKLNREIMEEPEVPMLPMGLGSSDVDVAPPPGAGHYVETSHVNDSGAFSPLPEGITVLGGSPTASICPRMGTGATPSSAARSQDEHKYLPMETPRMVNTAAPDGTGAVGDVSSGQGRRHRCHRRVKDTKDSVEKAPRKSVKVNSNYPHPRHSRKSRAKKSSHVLPKP</sequence>
<dbReference type="Proteomes" id="UP000821866">
    <property type="component" value="Chromosome 11"/>
</dbReference>
<dbReference type="GO" id="GO:0005313">
    <property type="term" value="F:L-glutamate transmembrane transporter activity"/>
    <property type="evidence" value="ECO:0007669"/>
    <property type="project" value="TreeGrafter"/>
</dbReference>
<feature type="region of interest" description="Disordered" evidence="8">
    <location>
        <begin position="296"/>
        <end position="366"/>
    </location>
</feature>
<feature type="region of interest" description="Disordered" evidence="8">
    <location>
        <begin position="164"/>
        <end position="192"/>
    </location>
</feature>
<feature type="compositionally biased region" description="Polar residues" evidence="8">
    <location>
        <begin position="168"/>
        <end position="177"/>
    </location>
</feature>
<keyword evidence="4" id="KW-0812">Transmembrane</keyword>
<evidence type="ECO:0000256" key="7">
    <source>
        <dbReference type="RuleBase" id="RU361216"/>
    </source>
</evidence>
<keyword evidence="3 7" id="KW-0813">Transport</keyword>
<dbReference type="InterPro" id="IPR050746">
    <property type="entry name" value="DAACS"/>
</dbReference>
<evidence type="ECO:0000256" key="8">
    <source>
        <dbReference type="SAM" id="MobiDB-lite"/>
    </source>
</evidence>
<evidence type="ECO:0000256" key="2">
    <source>
        <dbReference type="ARBA" id="ARBA00006148"/>
    </source>
</evidence>
<evidence type="ECO:0000256" key="5">
    <source>
        <dbReference type="ARBA" id="ARBA00022989"/>
    </source>
</evidence>
<reference evidence="9" key="2">
    <citation type="submission" date="2021-09" db="EMBL/GenBank/DDBJ databases">
        <authorList>
            <person name="Jia N."/>
            <person name="Wang J."/>
            <person name="Shi W."/>
            <person name="Du L."/>
            <person name="Sun Y."/>
            <person name="Zhan W."/>
            <person name="Jiang J."/>
            <person name="Wang Q."/>
            <person name="Zhang B."/>
            <person name="Ji P."/>
            <person name="Sakyi L.B."/>
            <person name="Cui X."/>
            <person name="Yuan T."/>
            <person name="Jiang B."/>
            <person name="Yang W."/>
            <person name="Lam T.T.-Y."/>
            <person name="Chang Q."/>
            <person name="Ding S."/>
            <person name="Wang X."/>
            <person name="Zhu J."/>
            <person name="Ruan X."/>
            <person name="Zhao L."/>
            <person name="Wei J."/>
            <person name="Que T."/>
            <person name="Du C."/>
            <person name="Cheng J."/>
            <person name="Dai P."/>
            <person name="Han X."/>
            <person name="Huang E."/>
            <person name="Gao Y."/>
            <person name="Liu J."/>
            <person name="Shao H."/>
            <person name="Ye R."/>
            <person name="Li L."/>
            <person name="Wei W."/>
            <person name="Wang X."/>
            <person name="Wang C."/>
            <person name="Huo Q."/>
            <person name="Li W."/>
            <person name="Guo W."/>
            <person name="Chen H."/>
            <person name="Chen S."/>
            <person name="Zhou L."/>
            <person name="Zhou L."/>
            <person name="Ni X."/>
            <person name="Tian J."/>
            <person name="Zhou Y."/>
            <person name="Sheng Y."/>
            <person name="Liu T."/>
            <person name="Pan Y."/>
            <person name="Xia L."/>
            <person name="Li J."/>
            <person name="Zhao F."/>
            <person name="Cao W."/>
        </authorList>
    </citation>
    <scope>NUCLEOTIDE SEQUENCE</scope>
    <source>
        <strain evidence="9">Rmic-2018</strain>
        <tissue evidence="9">Larvae</tissue>
    </source>
</reference>
<dbReference type="AlphaFoldDB" id="A0A9J6EM09"/>
<dbReference type="InterPro" id="IPR001991">
    <property type="entry name" value="Na-dicarboxylate_symporter"/>
</dbReference>
<feature type="compositionally biased region" description="Basic residues" evidence="8">
    <location>
        <begin position="347"/>
        <end position="360"/>
    </location>
</feature>
<dbReference type="GO" id="GO:0015501">
    <property type="term" value="F:glutamate:sodium symporter activity"/>
    <property type="evidence" value="ECO:0007669"/>
    <property type="project" value="TreeGrafter"/>
</dbReference>
<dbReference type="InterPro" id="IPR036458">
    <property type="entry name" value="Na:dicarbo_symporter_sf"/>
</dbReference>
<dbReference type="PANTHER" id="PTHR11958">
    <property type="entry name" value="SODIUM/DICARBOXYLATE SYMPORTER-RELATED"/>
    <property type="match status" value="1"/>
</dbReference>